<evidence type="ECO:0000313" key="8">
    <source>
        <dbReference type="Proteomes" id="UP000727907"/>
    </source>
</evidence>
<evidence type="ECO:0000256" key="3">
    <source>
        <dbReference type="ARBA" id="ARBA00023125"/>
    </source>
</evidence>
<dbReference type="EMBL" id="JAHOPB010000001">
    <property type="protein sequence ID" value="MBU8875306.1"/>
    <property type="molecule type" value="Genomic_DNA"/>
</dbReference>
<evidence type="ECO:0000313" key="7">
    <source>
        <dbReference type="EMBL" id="MBU8875306.1"/>
    </source>
</evidence>
<dbReference type="NCBIfam" id="TIGR02937">
    <property type="entry name" value="sigma70-ECF"/>
    <property type="match status" value="1"/>
</dbReference>
<dbReference type="Pfam" id="PF04542">
    <property type="entry name" value="Sigma70_r2"/>
    <property type="match status" value="1"/>
</dbReference>
<evidence type="ECO:0000256" key="4">
    <source>
        <dbReference type="ARBA" id="ARBA00023163"/>
    </source>
</evidence>
<comment type="caution">
    <text evidence="7">The sequence shown here is derived from an EMBL/GenBank/DDBJ whole genome shotgun (WGS) entry which is preliminary data.</text>
</comment>
<dbReference type="Proteomes" id="UP000727907">
    <property type="component" value="Unassembled WGS sequence"/>
</dbReference>
<name>A0ABS6IL31_9HYPH</name>
<dbReference type="InterPro" id="IPR014284">
    <property type="entry name" value="RNA_pol_sigma-70_dom"/>
</dbReference>
<dbReference type="InterPro" id="IPR007627">
    <property type="entry name" value="RNA_pol_sigma70_r2"/>
</dbReference>
<evidence type="ECO:0000259" key="6">
    <source>
        <dbReference type="Pfam" id="PF04545"/>
    </source>
</evidence>
<proteinExistence type="predicted"/>
<keyword evidence="4" id="KW-0804">Transcription</keyword>
<evidence type="ECO:0000259" key="5">
    <source>
        <dbReference type="Pfam" id="PF04542"/>
    </source>
</evidence>
<keyword evidence="3" id="KW-0238">DNA-binding</keyword>
<evidence type="ECO:0000256" key="2">
    <source>
        <dbReference type="ARBA" id="ARBA00023082"/>
    </source>
</evidence>
<sequence length="185" mass="21080">MADLNQIDLRALARGDKRTWDAFVIVAAPLINAVVRRTLGAYRLGEDDVMDAAQDVFVRLCAQEFRLLKTYDPDRAGLSTWLSVVSRSCAIDHLRRRRHATEPIDDVPEAVLGVEDRHVEKLKVPDGLLTARQMLILKYLYDEERDVTEIAKLLSVDAQTIRSTHHKALQRLRAHFREEEPSRGG</sequence>
<dbReference type="Pfam" id="PF04545">
    <property type="entry name" value="Sigma70_r4"/>
    <property type="match status" value="1"/>
</dbReference>
<feature type="domain" description="RNA polymerase sigma-70 region 4" evidence="6">
    <location>
        <begin position="129"/>
        <end position="174"/>
    </location>
</feature>
<protein>
    <submittedName>
        <fullName evidence="7">Sigma-70 family RNA polymerase sigma factor</fullName>
    </submittedName>
</protein>
<feature type="domain" description="RNA polymerase sigma-70 region 2" evidence="5">
    <location>
        <begin position="35"/>
        <end position="98"/>
    </location>
</feature>
<keyword evidence="2" id="KW-0731">Sigma factor</keyword>
<reference evidence="7 8" key="1">
    <citation type="submission" date="2021-06" db="EMBL/GenBank/DDBJ databases">
        <authorList>
            <person name="Lee D.H."/>
        </authorList>
    </citation>
    <scope>NUCLEOTIDE SEQUENCE [LARGE SCALE GENOMIC DNA]</scope>
    <source>
        <strain evidence="7 8">MMS21-HV4-11</strain>
    </source>
</reference>
<dbReference type="RefSeq" id="WP_216962346.1">
    <property type="nucleotide sequence ID" value="NZ_JAHOPB010000001.1"/>
</dbReference>
<keyword evidence="1" id="KW-0805">Transcription regulation</keyword>
<accession>A0ABS6IL31</accession>
<evidence type="ECO:0000256" key="1">
    <source>
        <dbReference type="ARBA" id="ARBA00023015"/>
    </source>
</evidence>
<organism evidence="7 8">
    <name type="scientific">Reyranella humidisoli</name>
    <dbReference type="NCBI Taxonomy" id="2849149"/>
    <lineage>
        <taxon>Bacteria</taxon>
        <taxon>Pseudomonadati</taxon>
        <taxon>Pseudomonadota</taxon>
        <taxon>Alphaproteobacteria</taxon>
        <taxon>Hyphomicrobiales</taxon>
        <taxon>Reyranellaceae</taxon>
        <taxon>Reyranella</taxon>
    </lineage>
</organism>
<dbReference type="InterPro" id="IPR039425">
    <property type="entry name" value="RNA_pol_sigma-70-like"/>
</dbReference>
<gene>
    <name evidence="7" type="ORF">KQ910_16145</name>
</gene>
<keyword evidence="8" id="KW-1185">Reference proteome</keyword>
<dbReference type="PANTHER" id="PTHR43133:SF8">
    <property type="entry name" value="RNA POLYMERASE SIGMA FACTOR HI_1459-RELATED"/>
    <property type="match status" value="1"/>
</dbReference>
<dbReference type="PANTHER" id="PTHR43133">
    <property type="entry name" value="RNA POLYMERASE ECF-TYPE SIGMA FACTO"/>
    <property type="match status" value="1"/>
</dbReference>
<dbReference type="InterPro" id="IPR007630">
    <property type="entry name" value="RNA_pol_sigma70_r4"/>
</dbReference>